<keyword evidence="3" id="KW-1185">Reference proteome</keyword>
<protein>
    <submittedName>
        <fullName evidence="2">Aerobic cobaltochelatase subunit CobN</fullName>
        <ecNumber evidence="2">6.6.1.2</ecNumber>
    </submittedName>
</protein>
<gene>
    <name evidence="2" type="primary">cobN_1</name>
    <name evidence="2" type="ORF">ASD8599_03399</name>
</gene>
<dbReference type="PANTHER" id="PTHR44119:SF4">
    <property type="entry name" value="AEROBIC COBALTOCHELATASE SUBUNIT COBN"/>
    <property type="match status" value="1"/>
</dbReference>
<accession>A0A2R8BHV1</accession>
<evidence type="ECO:0000313" key="3">
    <source>
        <dbReference type="Proteomes" id="UP000244880"/>
    </source>
</evidence>
<keyword evidence="2" id="KW-0436">Ligase</keyword>
<name>A0A2R8BHV1_9RHOB</name>
<dbReference type="InterPro" id="IPR003672">
    <property type="entry name" value="CobN/Mg_chltase"/>
</dbReference>
<dbReference type="GO" id="GO:0051116">
    <property type="term" value="F:cobaltochelatase activity"/>
    <property type="evidence" value="ECO:0007669"/>
    <property type="project" value="UniProtKB-EC"/>
</dbReference>
<dbReference type="EC" id="6.6.1.2" evidence="2"/>
<proteinExistence type="predicted"/>
<dbReference type="CDD" id="cd10150">
    <property type="entry name" value="CobN_like"/>
    <property type="match status" value="1"/>
</dbReference>
<feature type="domain" description="CobN/magnesium chelatase" evidence="1">
    <location>
        <begin position="663"/>
        <end position="1059"/>
    </location>
</feature>
<evidence type="ECO:0000313" key="2">
    <source>
        <dbReference type="EMBL" id="SPH22656.1"/>
    </source>
</evidence>
<evidence type="ECO:0000259" key="1">
    <source>
        <dbReference type="Pfam" id="PF02514"/>
    </source>
</evidence>
<dbReference type="PANTHER" id="PTHR44119">
    <property type="entry name" value="MAGNESIUM-CHELATASE SUBUNIT CHLH, CHLOROPLASTIC"/>
    <property type="match status" value="1"/>
</dbReference>
<dbReference type="NCBIfam" id="NF008973">
    <property type="entry name" value="PRK12321.1"/>
    <property type="match status" value="1"/>
</dbReference>
<dbReference type="AlphaFoldDB" id="A0A2R8BHV1"/>
<reference evidence="2 3" key="1">
    <citation type="submission" date="2018-03" db="EMBL/GenBank/DDBJ databases">
        <authorList>
            <person name="Keele B.F."/>
        </authorList>
    </citation>
    <scope>NUCLEOTIDE SEQUENCE [LARGE SCALE GENOMIC DNA]</scope>
    <source>
        <strain evidence="2 3">CECT 8599</strain>
    </source>
</reference>
<dbReference type="Proteomes" id="UP000244880">
    <property type="component" value="Unassembled WGS sequence"/>
</dbReference>
<sequence>MYLGQSPADLVVLSFSDSDLGAFAAGFARAKGKLPTTRLANLTALKHPLSVDTYVEQTLDGAKGILIRLIGGYAYWSYGLQQVEALCRAKGIALAVLPADGREDTRLDDVSTLPKSTLRRLSHLCDQGGEVAAQAALAQLALAAGLYAGPVRGSKVVPSVGAWTPEHGVTCPVACLPLGDKQRILISFYRAYLTSADMAPIEALFESFRASGCDVVAIFAPSLKAPDAAGWLRRQVVALQPDAIVNATSFSGKGADGTSPLDAGNVPVFQVALGTSRQKAWADAERGLSPTDLAMHVVLPEVDGRIFAGVASFKEPGKKDPQLEYSRFTHRPLAARITAITDQVMGWVALQKQADTAPAIVLSTYPGKDWNMAHAVGLDALASADAILEDVGAPKGPPLQDALKDTVAWPLEHYQRALKSLPEDLQSDLGKAWGNAADDPMCHDGALRFPATRRGAVLVALQPERGDVTTREDDYHDLARTPRHSYVAFYLWLRAQNINALIHVGAHGTLEWLPGKSVALSNDCWPSVLIGDTPVIYPFIVNDPGEAAQAKRRIGAVTLGHIPPAMKQSQTPDQFVRLEALLDEFSNADGLDPKRRDRLQDDIRTEARAIGVEQDLGLDMASCSAEAITRIDRFVCDIKESQFGDGLHIYGRVPEVPTQFDSVAAAQGEKTALLDALAGKRIAPGPSGSPYRGRTDVLPTGRNLFTTDPRSVPTRSAYAQGVRLAEELVRRHLQEEGDYPKGLIVDLWGSATMRTAGEEFAMALALLGVKPVWDKGSERVSGIEVLPITDLDRPRLDVTLRVSGLFRDVFPTLSALYAQAVRVLAQRDEAPDWNPFVGTTDARVFGPAPGSYGLGMGDLVDTYDDDSRRKAGEAWLKASSYALDGDKITQNAQGIADRVAASDSFVHPQDLPETDLLLAGDYATHEAGFAAAKAARGGSVARLYHLDNTDPAHPRARTLPEEIARVVRARAANPDWIAGMQRHGFRGAAEIAATLEHMGAFAHLAQAVPAHLFDLYYDATLGDTAVDAFLSDANPEAHRAMQDRFNALHDAGLWQTRRNSIAARLKVAE</sequence>
<dbReference type="Pfam" id="PF02514">
    <property type="entry name" value="CobN-Mg_chel"/>
    <property type="match status" value="1"/>
</dbReference>
<dbReference type="EMBL" id="OMOR01000001">
    <property type="protein sequence ID" value="SPH22656.1"/>
    <property type="molecule type" value="Genomic_DNA"/>
</dbReference>
<organism evidence="2 3">
    <name type="scientific">Ascidiaceihabitans donghaensis</name>
    <dbReference type="NCBI Taxonomy" id="1510460"/>
    <lineage>
        <taxon>Bacteria</taxon>
        <taxon>Pseudomonadati</taxon>
        <taxon>Pseudomonadota</taxon>
        <taxon>Alphaproteobacteria</taxon>
        <taxon>Rhodobacterales</taxon>
        <taxon>Paracoccaceae</taxon>
        <taxon>Ascidiaceihabitans</taxon>
    </lineage>
</organism>